<evidence type="ECO:0000313" key="1">
    <source>
        <dbReference type="EMBL" id="USW48290.1"/>
    </source>
</evidence>
<gene>
    <name evidence="1" type="ORF">Slin15195_G016090</name>
</gene>
<organism evidence="1 2">
    <name type="scientific">Septoria linicola</name>
    <dbReference type="NCBI Taxonomy" id="215465"/>
    <lineage>
        <taxon>Eukaryota</taxon>
        <taxon>Fungi</taxon>
        <taxon>Dikarya</taxon>
        <taxon>Ascomycota</taxon>
        <taxon>Pezizomycotina</taxon>
        <taxon>Dothideomycetes</taxon>
        <taxon>Dothideomycetidae</taxon>
        <taxon>Mycosphaerellales</taxon>
        <taxon>Mycosphaerellaceae</taxon>
        <taxon>Septoria</taxon>
    </lineage>
</organism>
<evidence type="ECO:0000313" key="2">
    <source>
        <dbReference type="Proteomes" id="UP001056384"/>
    </source>
</evidence>
<protein>
    <submittedName>
        <fullName evidence="1">Uncharacterized protein</fullName>
    </submittedName>
</protein>
<sequence length="217" mass="22597">MTETSDEGWSRVLDEITDIETVQAILNCQREDLQLVADSNNADDSSLAGTLYNDELQREQAILHVQAELSDDEENGTNHTDQDLLPEVATASVGRDIDHAASLGAHENDKLSAIAVQSSASFVRLVDVLVHATSSAQNGISLAPGTSLLDKAGREMLTRSSASCSRIENALTSAGNASKAAPIATPAATCSSATSLSARDVKAESAGDACTIADTPT</sequence>
<dbReference type="AlphaFoldDB" id="A0A9Q9AFT3"/>
<dbReference type="EMBL" id="CP099418">
    <property type="protein sequence ID" value="USW48290.1"/>
    <property type="molecule type" value="Genomic_DNA"/>
</dbReference>
<name>A0A9Q9AFT3_9PEZI</name>
<accession>A0A9Q9AFT3</accession>
<reference evidence="1" key="1">
    <citation type="submission" date="2022-06" db="EMBL/GenBank/DDBJ databases">
        <title>Complete genome sequences of two strains of the flax pathogen Septoria linicola.</title>
        <authorList>
            <person name="Lapalu N."/>
            <person name="Simon A."/>
            <person name="Demenou B."/>
            <person name="Paumier D."/>
            <person name="Guillot M.-P."/>
            <person name="Gout L."/>
            <person name="Valade R."/>
        </authorList>
    </citation>
    <scope>NUCLEOTIDE SEQUENCE</scope>
    <source>
        <strain evidence="1">SE15195</strain>
    </source>
</reference>
<keyword evidence="2" id="KW-1185">Reference proteome</keyword>
<dbReference type="Proteomes" id="UP001056384">
    <property type="component" value="Chromosome 1"/>
</dbReference>
<proteinExistence type="predicted"/>